<dbReference type="Pfam" id="PF06904">
    <property type="entry name" value="Extensin-like_C"/>
    <property type="match status" value="1"/>
</dbReference>
<gene>
    <name evidence="2" type="ORF">NCTC9140_02228</name>
</gene>
<protein>
    <submittedName>
        <fullName evidence="2">Putative inner membrane protein</fullName>
    </submittedName>
</protein>
<organism evidence="2 3">
    <name type="scientific">Klebsiella pneumoniae</name>
    <dbReference type="NCBI Taxonomy" id="573"/>
    <lineage>
        <taxon>Bacteria</taxon>
        <taxon>Pseudomonadati</taxon>
        <taxon>Pseudomonadota</taxon>
        <taxon>Gammaproteobacteria</taxon>
        <taxon>Enterobacterales</taxon>
        <taxon>Enterobacteriaceae</taxon>
        <taxon>Klebsiella/Raoultella group</taxon>
        <taxon>Klebsiella</taxon>
        <taxon>Klebsiella pneumoniae complex</taxon>
    </lineage>
</organism>
<dbReference type="AlphaFoldDB" id="A0A377TLG2"/>
<reference evidence="2 3" key="1">
    <citation type="submission" date="2018-06" db="EMBL/GenBank/DDBJ databases">
        <authorList>
            <consortium name="Pathogen Informatics"/>
            <person name="Doyle S."/>
        </authorList>
    </citation>
    <scope>NUCLEOTIDE SEQUENCE [LARGE SCALE GENOMIC DNA]</scope>
    <source>
        <strain evidence="2 3">NCTC9140</strain>
    </source>
</reference>
<sequence length="232" mass="25266">MRGKTLLVLAGLLGAGLLGYRNLPPHLNPLAPLALDDPPGWLTSFKLRRLTADQCASLLAEANRRRLIASRPVADSEGSCPLRNVVRVANFGSVQLSSSFLASCPLALSSALYIEQQAKPLTRQLMASDLRQIDHLGSFACRNIYHRQQARRSEHATADALDVSGFRLADGRRVSVLQGWRSETSRPWLAALLNNSCHYFGNALGPEYNAAHANHFISACAGRASAFEHKAL</sequence>
<proteinExistence type="predicted"/>
<evidence type="ECO:0000313" key="3">
    <source>
        <dbReference type="Proteomes" id="UP000254938"/>
    </source>
</evidence>
<accession>A0A377TLG2</accession>
<feature type="domain" description="Extensin-like C-terminal" evidence="1">
    <location>
        <begin position="54"/>
        <end position="216"/>
    </location>
</feature>
<evidence type="ECO:0000313" key="2">
    <source>
        <dbReference type="EMBL" id="STS80515.1"/>
    </source>
</evidence>
<dbReference type="InterPro" id="IPR009683">
    <property type="entry name" value="Extensin-like_C"/>
</dbReference>
<dbReference type="Proteomes" id="UP000254938">
    <property type="component" value="Unassembled WGS sequence"/>
</dbReference>
<dbReference type="EMBL" id="UGKQ01000007">
    <property type="protein sequence ID" value="STS80515.1"/>
    <property type="molecule type" value="Genomic_DNA"/>
</dbReference>
<evidence type="ECO:0000259" key="1">
    <source>
        <dbReference type="Pfam" id="PF06904"/>
    </source>
</evidence>
<name>A0A377TLG2_KLEPN</name>